<reference evidence="1" key="1">
    <citation type="submission" date="2017-02" db="UniProtKB">
        <authorList>
            <consortium name="WormBaseParasite"/>
        </authorList>
    </citation>
    <scope>IDENTIFICATION</scope>
</reference>
<evidence type="ECO:0000313" key="1">
    <source>
        <dbReference type="WBParaSite" id="ASIM_0000659601-mRNA-1"/>
    </source>
</evidence>
<dbReference type="InterPro" id="IPR052243">
    <property type="entry name" value="Mito_inner_membrane_organizer"/>
</dbReference>
<dbReference type="GO" id="GO:0042407">
    <property type="term" value="P:cristae formation"/>
    <property type="evidence" value="ECO:0007669"/>
    <property type="project" value="TreeGrafter"/>
</dbReference>
<dbReference type="PANTHER" id="PTHR44157">
    <property type="entry name" value="DNAJ HOMOLOG SUBFAMILY C MEMBER 11"/>
    <property type="match status" value="1"/>
</dbReference>
<organism evidence="1">
    <name type="scientific">Anisakis simplex</name>
    <name type="common">Herring worm</name>
    <dbReference type="NCBI Taxonomy" id="6269"/>
    <lineage>
        <taxon>Eukaryota</taxon>
        <taxon>Metazoa</taxon>
        <taxon>Ecdysozoa</taxon>
        <taxon>Nematoda</taxon>
        <taxon>Chromadorea</taxon>
        <taxon>Rhabditida</taxon>
        <taxon>Spirurina</taxon>
        <taxon>Ascaridomorpha</taxon>
        <taxon>Ascaridoidea</taxon>
        <taxon>Anisakidae</taxon>
        <taxon>Anisakis</taxon>
        <taxon>Anisakis simplex complex</taxon>
    </lineage>
</organism>
<dbReference type="WBParaSite" id="ASIM_0000659601-mRNA-1">
    <property type="protein sequence ID" value="ASIM_0000659601-mRNA-1"/>
    <property type="gene ID" value="ASIM_0000659601"/>
</dbReference>
<name>A0A0M3JG41_ANISI</name>
<accession>A0A0M3JG41</accession>
<protein>
    <submittedName>
        <fullName evidence="1">DnaJ homolog subfamily C member 11 (inferred by orthology to a human protein)</fullName>
    </submittedName>
</protein>
<dbReference type="GO" id="GO:0005739">
    <property type="term" value="C:mitochondrion"/>
    <property type="evidence" value="ECO:0007669"/>
    <property type="project" value="GOC"/>
</dbReference>
<dbReference type="PANTHER" id="PTHR44157:SF1">
    <property type="entry name" value="DNAJ HOMOLOG SUBFAMILY C MEMBER 11"/>
    <property type="match status" value="1"/>
</dbReference>
<proteinExistence type="predicted"/>
<sequence>LQGLELNGWELIARTDNPENIRREYEFLKRLRDTETMLQRVHPSSSFACKASFVGLFAGDPEDR</sequence>
<dbReference type="AlphaFoldDB" id="A0A0M3JG41"/>